<evidence type="ECO:0000256" key="1">
    <source>
        <dbReference type="SAM" id="MobiDB-lite"/>
    </source>
</evidence>
<reference evidence="2 3" key="1">
    <citation type="submission" date="2021-01" db="EMBL/GenBank/DDBJ databases">
        <title>Whole genome shotgun sequence of Asanoa siamensis NBRC 107932.</title>
        <authorList>
            <person name="Komaki H."/>
            <person name="Tamura T."/>
        </authorList>
    </citation>
    <scope>NUCLEOTIDE SEQUENCE [LARGE SCALE GENOMIC DNA]</scope>
    <source>
        <strain evidence="2 3">NBRC 107932</strain>
    </source>
</reference>
<keyword evidence="3" id="KW-1185">Reference proteome</keyword>
<proteinExistence type="predicted"/>
<evidence type="ECO:0008006" key="4">
    <source>
        <dbReference type="Google" id="ProtNLM"/>
    </source>
</evidence>
<dbReference type="Gene3D" id="1.10.10.2830">
    <property type="match status" value="1"/>
</dbReference>
<dbReference type="Proteomes" id="UP000604117">
    <property type="component" value="Unassembled WGS sequence"/>
</dbReference>
<evidence type="ECO:0000313" key="3">
    <source>
        <dbReference type="Proteomes" id="UP000604117"/>
    </source>
</evidence>
<sequence length="460" mass="49596">MAPRGQFNARQEGQRFLTALKSIAPNPRNLREEWEYLTDEFAEFRHNVESTDELIQDPAVASVNAYVAKYPQYNGAFGPDVEWVLLAGERRYRAQLDLLTPEGKIAVVLRNKLVEQGDFVLLSENGYRKGWDLIQEAQLIDRIRREEGLTYDQILERLGGHPAIKRRSDISKRVALLVLEDGPLRRSIRQGEPGLEPSYLLVTKLKTQERIEEGWALMQAKGITAKAACEILLGETPTAAEVAENPTPAGAGPSSPTASGPDAGLGHAETAGQEQAAATGPAETSGRDRTAGKEGAGFVDETSAGDESRVPAQARPGKLVPRPVGRWAGADLVAGRIDSCVKVVESQTWPKLDDATRFVVVHSILEASAPALDLALQITGGPAESGGDRLSYVADLEASEDGVLRMAYAIALATDELSLRAAGDRLDDRAAGYLARLQSGAGYDTTDYQQALLAVSSTKL</sequence>
<feature type="compositionally biased region" description="Low complexity" evidence="1">
    <location>
        <begin position="268"/>
        <end position="284"/>
    </location>
</feature>
<organism evidence="2 3">
    <name type="scientific">Asanoa siamensis</name>
    <dbReference type="NCBI Taxonomy" id="926357"/>
    <lineage>
        <taxon>Bacteria</taxon>
        <taxon>Bacillati</taxon>
        <taxon>Actinomycetota</taxon>
        <taxon>Actinomycetes</taxon>
        <taxon>Micromonosporales</taxon>
        <taxon>Micromonosporaceae</taxon>
        <taxon>Asanoa</taxon>
    </lineage>
</organism>
<evidence type="ECO:0000313" key="2">
    <source>
        <dbReference type="EMBL" id="GIF78114.1"/>
    </source>
</evidence>
<dbReference type="EMBL" id="BONE01000119">
    <property type="protein sequence ID" value="GIF78114.1"/>
    <property type="molecule type" value="Genomic_DNA"/>
</dbReference>
<feature type="region of interest" description="Disordered" evidence="1">
    <location>
        <begin position="242"/>
        <end position="321"/>
    </location>
</feature>
<accession>A0ABQ4D3M0</accession>
<comment type="caution">
    <text evidence="2">The sequence shown here is derived from an EMBL/GenBank/DDBJ whole genome shotgun (WGS) entry which is preliminary data.</text>
</comment>
<name>A0ABQ4D3M0_9ACTN</name>
<protein>
    <recommendedName>
        <fullName evidence="4">ParB/Sulfiredoxin domain-containing protein</fullName>
    </recommendedName>
</protein>
<gene>
    <name evidence="2" type="ORF">Asi02nite_76320</name>
</gene>